<evidence type="ECO:0000256" key="1">
    <source>
        <dbReference type="SAM" id="MobiDB-lite"/>
    </source>
</evidence>
<name>A0A1L9VKB0_ASPGL</name>
<dbReference type="Proteomes" id="UP000184300">
    <property type="component" value="Unassembled WGS sequence"/>
</dbReference>
<dbReference type="STRING" id="1160497.A0A1L9VKB0"/>
<proteinExistence type="predicted"/>
<dbReference type="PANTHER" id="PTHR38797">
    <property type="entry name" value="NUCLEAR PORE COMPLEX PROTEIN NUP85-RELATED"/>
    <property type="match status" value="1"/>
</dbReference>
<dbReference type="AlphaFoldDB" id="A0A1L9VKB0"/>
<accession>A0A1L9VKB0</accession>
<organism evidence="2 3">
    <name type="scientific">Aspergillus glaucus CBS 516.65</name>
    <dbReference type="NCBI Taxonomy" id="1160497"/>
    <lineage>
        <taxon>Eukaryota</taxon>
        <taxon>Fungi</taxon>
        <taxon>Dikarya</taxon>
        <taxon>Ascomycota</taxon>
        <taxon>Pezizomycotina</taxon>
        <taxon>Eurotiomycetes</taxon>
        <taxon>Eurotiomycetidae</taxon>
        <taxon>Eurotiales</taxon>
        <taxon>Aspergillaceae</taxon>
        <taxon>Aspergillus</taxon>
        <taxon>Aspergillus subgen. Aspergillus</taxon>
    </lineage>
</organism>
<dbReference type="Pfam" id="PF12311">
    <property type="entry name" value="DUF3632"/>
    <property type="match status" value="1"/>
</dbReference>
<reference evidence="3" key="1">
    <citation type="journal article" date="2017" name="Genome Biol.">
        <title>Comparative genomics reveals high biological diversity and specific adaptations in the industrially and medically important fungal genus Aspergillus.</title>
        <authorList>
            <person name="de Vries R.P."/>
            <person name="Riley R."/>
            <person name="Wiebenga A."/>
            <person name="Aguilar-Osorio G."/>
            <person name="Amillis S."/>
            <person name="Uchima C.A."/>
            <person name="Anderluh G."/>
            <person name="Asadollahi M."/>
            <person name="Askin M."/>
            <person name="Barry K."/>
            <person name="Battaglia E."/>
            <person name="Bayram O."/>
            <person name="Benocci T."/>
            <person name="Braus-Stromeyer S.A."/>
            <person name="Caldana C."/>
            <person name="Canovas D."/>
            <person name="Cerqueira G.C."/>
            <person name="Chen F."/>
            <person name="Chen W."/>
            <person name="Choi C."/>
            <person name="Clum A."/>
            <person name="Dos Santos R.A."/>
            <person name="Damasio A.R."/>
            <person name="Diallinas G."/>
            <person name="Emri T."/>
            <person name="Fekete E."/>
            <person name="Flipphi M."/>
            <person name="Freyberg S."/>
            <person name="Gallo A."/>
            <person name="Gournas C."/>
            <person name="Habgood R."/>
            <person name="Hainaut M."/>
            <person name="Harispe M.L."/>
            <person name="Henrissat B."/>
            <person name="Hilden K.S."/>
            <person name="Hope R."/>
            <person name="Hossain A."/>
            <person name="Karabika E."/>
            <person name="Karaffa L."/>
            <person name="Karanyi Z."/>
            <person name="Krasevec N."/>
            <person name="Kuo A."/>
            <person name="Kusch H."/>
            <person name="LaButti K."/>
            <person name="Lagendijk E.L."/>
            <person name="Lapidus A."/>
            <person name="Levasseur A."/>
            <person name="Lindquist E."/>
            <person name="Lipzen A."/>
            <person name="Logrieco A.F."/>
            <person name="MacCabe A."/>
            <person name="Maekelae M.R."/>
            <person name="Malavazi I."/>
            <person name="Melin P."/>
            <person name="Meyer V."/>
            <person name="Mielnichuk N."/>
            <person name="Miskei M."/>
            <person name="Molnar A.P."/>
            <person name="Mule G."/>
            <person name="Ngan C.Y."/>
            <person name="Orejas M."/>
            <person name="Orosz E."/>
            <person name="Ouedraogo J.P."/>
            <person name="Overkamp K.M."/>
            <person name="Park H.-S."/>
            <person name="Perrone G."/>
            <person name="Piumi F."/>
            <person name="Punt P.J."/>
            <person name="Ram A.F."/>
            <person name="Ramon A."/>
            <person name="Rauscher S."/>
            <person name="Record E."/>
            <person name="Riano-Pachon D.M."/>
            <person name="Robert V."/>
            <person name="Roehrig J."/>
            <person name="Ruller R."/>
            <person name="Salamov A."/>
            <person name="Salih N.S."/>
            <person name="Samson R.A."/>
            <person name="Sandor E."/>
            <person name="Sanguinetti M."/>
            <person name="Schuetze T."/>
            <person name="Sepcic K."/>
            <person name="Shelest E."/>
            <person name="Sherlock G."/>
            <person name="Sophianopoulou V."/>
            <person name="Squina F.M."/>
            <person name="Sun H."/>
            <person name="Susca A."/>
            <person name="Todd R.B."/>
            <person name="Tsang A."/>
            <person name="Unkles S.E."/>
            <person name="van de Wiele N."/>
            <person name="van Rossen-Uffink D."/>
            <person name="Oliveira J.V."/>
            <person name="Vesth T.C."/>
            <person name="Visser J."/>
            <person name="Yu J.-H."/>
            <person name="Zhou M."/>
            <person name="Andersen M.R."/>
            <person name="Archer D.B."/>
            <person name="Baker S.E."/>
            <person name="Benoit I."/>
            <person name="Brakhage A.A."/>
            <person name="Braus G.H."/>
            <person name="Fischer R."/>
            <person name="Frisvad J.C."/>
            <person name="Goldman G.H."/>
            <person name="Houbraken J."/>
            <person name="Oakley B."/>
            <person name="Pocsi I."/>
            <person name="Scazzocchio C."/>
            <person name="Seiboth B."/>
            <person name="vanKuyk P.A."/>
            <person name="Wortman J."/>
            <person name="Dyer P.S."/>
            <person name="Grigoriev I.V."/>
        </authorList>
    </citation>
    <scope>NUCLEOTIDE SEQUENCE [LARGE SCALE GENOMIC DNA]</scope>
    <source>
        <strain evidence="3">CBS 516.65</strain>
    </source>
</reference>
<protein>
    <submittedName>
        <fullName evidence="2">Uncharacterized protein</fullName>
    </submittedName>
</protein>
<feature type="region of interest" description="Disordered" evidence="1">
    <location>
        <begin position="257"/>
        <end position="286"/>
    </location>
</feature>
<dbReference type="PANTHER" id="PTHR38797:SF4">
    <property type="entry name" value="NUCLEAR PORE COMPLEX PROTEIN NUP85"/>
    <property type="match status" value="1"/>
</dbReference>
<dbReference type="EMBL" id="KV878897">
    <property type="protein sequence ID" value="OJJ84356.1"/>
    <property type="molecule type" value="Genomic_DNA"/>
</dbReference>
<dbReference type="GeneID" id="34459003"/>
<dbReference type="VEuPathDB" id="FungiDB:ASPGLDRAFT_171597"/>
<dbReference type="InterPro" id="IPR053204">
    <property type="entry name" value="Oxopyrrolidines_Biosynth-assoc"/>
</dbReference>
<evidence type="ECO:0000313" key="2">
    <source>
        <dbReference type="EMBL" id="OJJ84356.1"/>
    </source>
</evidence>
<sequence length="286" mass="32896">MDIATNLSFRLESLEVDEPWIVEKINFEMLVEYLQPSSTTSPTAAARSIDSLTPMKRDFIGTSFGEKEEAESHMWEIWGLFIAMAKQVPHDHPSMNRLVALVYALSELPPTTVKIWTRDTDIWTDLPMLGPSVREAWISPECTHRNRTSEGKAEWVNFNSFAARLLNHDMVSWFTLTVWSLRDALEKNPRECLLDCNVAAAAQWIIHSGEVLFSFLEDDEAESETDRYWTGPLWKGKDTLSVSRWEFWKQRFSEISDKETGQAGSAAEMARQKMDEIKKNGVQREE</sequence>
<dbReference type="InterPro" id="IPR022085">
    <property type="entry name" value="OpdG"/>
</dbReference>
<dbReference type="RefSeq" id="XP_022401054.1">
    <property type="nucleotide sequence ID" value="XM_022542742.1"/>
</dbReference>
<gene>
    <name evidence="2" type="ORF">ASPGLDRAFT_171597</name>
</gene>
<feature type="compositionally biased region" description="Basic and acidic residues" evidence="1">
    <location>
        <begin position="270"/>
        <end position="286"/>
    </location>
</feature>
<evidence type="ECO:0000313" key="3">
    <source>
        <dbReference type="Proteomes" id="UP000184300"/>
    </source>
</evidence>
<keyword evidence="3" id="KW-1185">Reference proteome</keyword>
<dbReference type="OrthoDB" id="3350591at2759"/>